<organism evidence="2 3">
    <name type="scientific">Crucibulum laeve</name>
    <dbReference type="NCBI Taxonomy" id="68775"/>
    <lineage>
        <taxon>Eukaryota</taxon>
        <taxon>Fungi</taxon>
        <taxon>Dikarya</taxon>
        <taxon>Basidiomycota</taxon>
        <taxon>Agaricomycotina</taxon>
        <taxon>Agaricomycetes</taxon>
        <taxon>Agaricomycetidae</taxon>
        <taxon>Agaricales</taxon>
        <taxon>Agaricineae</taxon>
        <taxon>Nidulariaceae</taxon>
        <taxon>Crucibulum</taxon>
    </lineage>
</organism>
<keyword evidence="3" id="KW-1185">Reference proteome</keyword>
<protein>
    <submittedName>
        <fullName evidence="2">Uncharacterized protein</fullName>
    </submittedName>
</protein>
<feature type="region of interest" description="Disordered" evidence="1">
    <location>
        <begin position="437"/>
        <end position="480"/>
    </location>
</feature>
<feature type="region of interest" description="Disordered" evidence="1">
    <location>
        <begin position="206"/>
        <end position="232"/>
    </location>
</feature>
<feature type="region of interest" description="Disordered" evidence="1">
    <location>
        <begin position="1"/>
        <end position="63"/>
    </location>
</feature>
<gene>
    <name evidence="2" type="ORF">BDQ12DRAFT_682736</name>
</gene>
<name>A0A5C3M0I1_9AGAR</name>
<proteinExistence type="predicted"/>
<dbReference type="EMBL" id="ML213601">
    <property type="protein sequence ID" value="TFK38929.1"/>
    <property type="molecule type" value="Genomic_DNA"/>
</dbReference>
<dbReference type="AlphaFoldDB" id="A0A5C3M0I1"/>
<feature type="compositionally biased region" description="Low complexity" evidence="1">
    <location>
        <begin position="45"/>
        <end position="54"/>
    </location>
</feature>
<evidence type="ECO:0000313" key="2">
    <source>
        <dbReference type="EMBL" id="TFK38929.1"/>
    </source>
</evidence>
<feature type="compositionally biased region" description="Polar residues" evidence="1">
    <location>
        <begin position="437"/>
        <end position="452"/>
    </location>
</feature>
<feature type="compositionally biased region" description="Polar residues" evidence="1">
    <location>
        <begin position="27"/>
        <end position="39"/>
    </location>
</feature>
<dbReference type="Proteomes" id="UP000308652">
    <property type="component" value="Unassembled WGS sequence"/>
</dbReference>
<evidence type="ECO:0000256" key="1">
    <source>
        <dbReference type="SAM" id="MobiDB-lite"/>
    </source>
</evidence>
<reference evidence="2 3" key="1">
    <citation type="journal article" date="2019" name="Nat. Ecol. Evol.">
        <title>Megaphylogeny resolves global patterns of mushroom evolution.</title>
        <authorList>
            <person name="Varga T."/>
            <person name="Krizsan K."/>
            <person name="Foldi C."/>
            <person name="Dima B."/>
            <person name="Sanchez-Garcia M."/>
            <person name="Sanchez-Ramirez S."/>
            <person name="Szollosi G.J."/>
            <person name="Szarkandi J.G."/>
            <person name="Papp V."/>
            <person name="Albert L."/>
            <person name="Andreopoulos W."/>
            <person name="Angelini C."/>
            <person name="Antonin V."/>
            <person name="Barry K.W."/>
            <person name="Bougher N.L."/>
            <person name="Buchanan P."/>
            <person name="Buyck B."/>
            <person name="Bense V."/>
            <person name="Catcheside P."/>
            <person name="Chovatia M."/>
            <person name="Cooper J."/>
            <person name="Damon W."/>
            <person name="Desjardin D."/>
            <person name="Finy P."/>
            <person name="Geml J."/>
            <person name="Haridas S."/>
            <person name="Hughes K."/>
            <person name="Justo A."/>
            <person name="Karasinski D."/>
            <person name="Kautmanova I."/>
            <person name="Kiss B."/>
            <person name="Kocsube S."/>
            <person name="Kotiranta H."/>
            <person name="LaButti K.M."/>
            <person name="Lechner B.E."/>
            <person name="Liimatainen K."/>
            <person name="Lipzen A."/>
            <person name="Lukacs Z."/>
            <person name="Mihaltcheva S."/>
            <person name="Morgado L.N."/>
            <person name="Niskanen T."/>
            <person name="Noordeloos M.E."/>
            <person name="Ohm R.A."/>
            <person name="Ortiz-Santana B."/>
            <person name="Ovrebo C."/>
            <person name="Racz N."/>
            <person name="Riley R."/>
            <person name="Savchenko A."/>
            <person name="Shiryaev A."/>
            <person name="Soop K."/>
            <person name="Spirin V."/>
            <person name="Szebenyi C."/>
            <person name="Tomsovsky M."/>
            <person name="Tulloss R.E."/>
            <person name="Uehling J."/>
            <person name="Grigoriev I.V."/>
            <person name="Vagvolgyi C."/>
            <person name="Papp T."/>
            <person name="Martin F.M."/>
            <person name="Miettinen O."/>
            <person name="Hibbett D.S."/>
            <person name="Nagy L.G."/>
        </authorList>
    </citation>
    <scope>NUCLEOTIDE SEQUENCE [LARGE SCALE GENOMIC DNA]</scope>
    <source>
        <strain evidence="2 3">CBS 166.37</strain>
    </source>
</reference>
<accession>A0A5C3M0I1</accession>
<sequence length="495" mass="54837">MIAAHPAKSLALPSSCSRNTHHALTRSLRTASNRTSDSNALPRASPSLNRTTTPTTPPEFPLPSLSRFMLLENGGNFRRADPRPLLTFEEAEKERFRFNRKPPPPQDMAEDEVSLPLPGVSITGERVTLRSAKTAASSPLRAATESSKDDGFLFDGVNAEEEFRDSEVWDVIALNDSPLESEGPSDNRLMQNDRCNPYGGRDVFGKSSSRLSTRPPTIPSFGNVSSVRPKETDIPKDETIGRHSSMFNWHSALNASKSRVHSRWEASLHREPDDRIYSKPGYRTRNKPVNRMERFEMDLKEQESMVGPLHIVAIANEELKPPQHAAALVEHKAQRVKKPSSILSKPTVRNVVKPRRKTSQPRELEYRSQCSEMELKGQECTSTKEMEPIAASSVETTPEELPLVGSVAETVPRVESVPMKVPLVETTDVQFLTSSEGNTATIGASTPVQTKQPHAAKQGKDTKSTKKKSKETKEQALQSAILSRLHARLAASDEK</sequence>
<evidence type="ECO:0000313" key="3">
    <source>
        <dbReference type="Proteomes" id="UP000308652"/>
    </source>
</evidence>
<feature type="compositionally biased region" description="Polar residues" evidence="1">
    <location>
        <begin position="206"/>
        <end position="226"/>
    </location>
</feature>